<accession>A0A4Y8UK84</accession>
<dbReference type="EMBL" id="SPIA01000001">
    <property type="protein sequence ID" value="TFH69175.1"/>
    <property type="molecule type" value="Genomic_DNA"/>
</dbReference>
<dbReference type="OrthoDB" id="8537427at2"/>
<reference evidence="1 2" key="1">
    <citation type="submission" date="2019-03" db="EMBL/GenBank/DDBJ databases">
        <title>Draft genome of Gammaproteobacteria bacterium LSUCC0057, a member of the SAR92 clade.</title>
        <authorList>
            <person name="Lanclos V.C."/>
            <person name="Doiron C."/>
            <person name="Henson M.W."/>
            <person name="Thrash J.C."/>
        </authorList>
    </citation>
    <scope>NUCLEOTIDE SEQUENCE [LARGE SCALE GENOMIC DNA]</scope>
    <source>
        <strain evidence="1 2">LSUCC0057</strain>
    </source>
</reference>
<organism evidence="1 2">
    <name type="scientific">Gammaproteobacteria bacterium LSUCC0057</name>
    <dbReference type="NCBI Taxonomy" id="2559237"/>
    <lineage>
        <taxon>Bacteria</taxon>
        <taxon>Pseudomonadati</taxon>
        <taxon>Pseudomonadota</taxon>
        <taxon>Gammaproteobacteria</taxon>
        <taxon>Cellvibrionales</taxon>
        <taxon>Porticoccaceae</taxon>
        <taxon>SAR92 clade</taxon>
    </lineage>
</organism>
<dbReference type="AlphaFoldDB" id="A0A4Y8UK84"/>
<keyword evidence="2" id="KW-1185">Reference proteome</keyword>
<sequence length="86" mass="9550">MVITLYTGPHCHLCEQAEAILQPLLAECGVALRKVDINSDPLLYERLRYTIPVVSVPALPEPLEKGWPFSRGQLRRLLQQAGVSGL</sequence>
<dbReference type="SUPFAM" id="SSF52833">
    <property type="entry name" value="Thioredoxin-like"/>
    <property type="match status" value="1"/>
</dbReference>
<name>A0A4Y8UK84_9GAMM</name>
<proteinExistence type="predicted"/>
<dbReference type="InterPro" id="IPR036249">
    <property type="entry name" value="Thioredoxin-like_sf"/>
</dbReference>
<evidence type="ECO:0000313" key="2">
    <source>
        <dbReference type="Proteomes" id="UP000298133"/>
    </source>
</evidence>
<comment type="caution">
    <text evidence="1">The sequence shown here is derived from an EMBL/GenBank/DDBJ whole genome shotgun (WGS) entry which is preliminary data.</text>
</comment>
<dbReference type="InterPro" id="IPR008554">
    <property type="entry name" value="Glutaredoxin-like"/>
</dbReference>
<dbReference type="Gene3D" id="3.40.30.10">
    <property type="entry name" value="Glutaredoxin"/>
    <property type="match status" value="1"/>
</dbReference>
<dbReference type="Pfam" id="PF05768">
    <property type="entry name" value="Glrx-like"/>
    <property type="match status" value="1"/>
</dbReference>
<protein>
    <submittedName>
        <fullName evidence="1">Glutaredoxin family protein</fullName>
    </submittedName>
</protein>
<dbReference type="Proteomes" id="UP000298133">
    <property type="component" value="Unassembled WGS sequence"/>
</dbReference>
<evidence type="ECO:0000313" key="1">
    <source>
        <dbReference type="EMBL" id="TFH69175.1"/>
    </source>
</evidence>
<gene>
    <name evidence="1" type="ORF">E3W66_04415</name>
</gene>